<dbReference type="RefSeq" id="WP_186976618.1">
    <property type="nucleotide sequence ID" value="NZ_JACOOH010000005.1"/>
</dbReference>
<comment type="caution">
    <text evidence="1">The sequence shown here is derived from an EMBL/GenBank/DDBJ whole genome shotgun (WGS) entry which is preliminary data.</text>
</comment>
<dbReference type="Proteomes" id="UP000646484">
    <property type="component" value="Unassembled WGS sequence"/>
</dbReference>
<evidence type="ECO:0000313" key="1">
    <source>
        <dbReference type="EMBL" id="MBC5622134.1"/>
    </source>
</evidence>
<keyword evidence="2" id="KW-1185">Reference proteome</keyword>
<name>A0ABR7D2I8_9BACT</name>
<organism evidence="1 2">
    <name type="scientific">Butyricimonas hominis</name>
    <dbReference type="NCBI Taxonomy" id="2763032"/>
    <lineage>
        <taxon>Bacteria</taxon>
        <taxon>Pseudomonadati</taxon>
        <taxon>Bacteroidota</taxon>
        <taxon>Bacteroidia</taxon>
        <taxon>Bacteroidales</taxon>
        <taxon>Odoribacteraceae</taxon>
        <taxon>Butyricimonas</taxon>
    </lineage>
</organism>
<evidence type="ECO:0000313" key="2">
    <source>
        <dbReference type="Proteomes" id="UP000646484"/>
    </source>
</evidence>
<sequence length="131" mass="15338">MKRLFLLDIPIFLFSLVFIVNGLQKTMTERESIVYVQEEQLSIPETQANFHSHDGFFHHLLADEGITMPHGRRFGLNKPPKTNVYFRNSVNGLKNKPLKLAIAENTRHFMQYLTTRHSQGFYIYSLKELIL</sequence>
<reference evidence="1 2" key="1">
    <citation type="submission" date="2020-08" db="EMBL/GenBank/DDBJ databases">
        <title>Genome public.</title>
        <authorList>
            <person name="Liu C."/>
            <person name="Sun Q."/>
        </authorList>
    </citation>
    <scope>NUCLEOTIDE SEQUENCE [LARGE SCALE GENOMIC DNA]</scope>
    <source>
        <strain evidence="1 2">NSJ-56</strain>
    </source>
</reference>
<protein>
    <submittedName>
        <fullName evidence="1">Uncharacterized protein</fullName>
    </submittedName>
</protein>
<accession>A0ABR7D2I8</accession>
<gene>
    <name evidence="1" type="ORF">H8S64_13580</name>
</gene>
<dbReference type="EMBL" id="JACOOH010000005">
    <property type="protein sequence ID" value="MBC5622134.1"/>
    <property type="molecule type" value="Genomic_DNA"/>
</dbReference>
<proteinExistence type="predicted"/>